<feature type="domain" description="HTH cro/C1-type" evidence="2">
    <location>
        <begin position="14"/>
        <end position="68"/>
    </location>
</feature>
<dbReference type="InterPro" id="IPR014710">
    <property type="entry name" value="RmlC-like_jellyroll"/>
</dbReference>
<dbReference type="Gene3D" id="2.60.120.10">
    <property type="entry name" value="Jelly Rolls"/>
    <property type="match status" value="1"/>
</dbReference>
<dbReference type="InterPro" id="IPR013096">
    <property type="entry name" value="Cupin_2"/>
</dbReference>
<dbReference type="InterPro" id="IPR011051">
    <property type="entry name" value="RmlC_Cupin_sf"/>
</dbReference>
<dbReference type="CDD" id="cd02209">
    <property type="entry name" value="cupin_XRE_C"/>
    <property type="match status" value="1"/>
</dbReference>
<dbReference type="PROSITE" id="PS50943">
    <property type="entry name" value="HTH_CROC1"/>
    <property type="match status" value="1"/>
</dbReference>
<evidence type="ECO:0000259" key="2">
    <source>
        <dbReference type="PROSITE" id="PS50943"/>
    </source>
</evidence>
<comment type="caution">
    <text evidence="3">The sequence shown here is derived from an EMBL/GenBank/DDBJ whole genome shotgun (WGS) entry which is preliminary data.</text>
</comment>
<dbReference type="RefSeq" id="WP_132122671.1">
    <property type="nucleotide sequence ID" value="NZ_SLWS01000008.1"/>
</dbReference>
<reference evidence="3 4" key="1">
    <citation type="submission" date="2019-03" db="EMBL/GenBank/DDBJ databases">
        <title>Genomic Encyclopedia of Type Strains, Phase IV (KMG-IV): sequencing the most valuable type-strain genomes for metagenomic binning, comparative biology and taxonomic classification.</title>
        <authorList>
            <person name="Goeker M."/>
        </authorList>
    </citation>
    <scope>NUCLEOTIDE SEQUENCE [LARGE SCALE GENOMIC DNA]</scope>
    <source>
        <strain evidence="3 4">DSM 45934</strain>
    </source>
</reference>
<keyword evidence="3" id="KW-0560">Oxidoreductase</keyword>
<dbReference type="GO" id="GO:0051213">
    <property type="term" value="F:dioxygenase activity"/>
    <property type="evidence" value="ECO:0007669"/>
    <property type="project" value="UniProtKB-KW"/>
</dbReference>
<dbReference type="Pfam" id="PF07883">
    <property type="entry name" value="Cupin_2"/>
    <property type="match status" value="1"/>
</dbReference>
<dbReference type="SMART" id="SM00530">
    <property type="entry name" value="HTH_XRE"/>
    <property type="match status" value="1"/>
</dbReference>
<dbReference type="InterPro" id="IPR050807">
    <property type="entry name" value="TransReg_Diox_bact_type"/>
</dbReference>
<organism evidence="3 4">
    <name type="scientific">Actinocrispum wychmicini</name>
    <dbReference type="NCBI Taxonomy" id="1213861"/>
    <lineage>
        <taxon>Bacteria</taxon>
        <taxon>Bacillati</taxon>
        <taxon>Actinomycetota</taxon>
        <taxon>Actinomycetes</taxon>
        <taxon>Pseudonocardiales</taxon>
        <taxon>Pseudonocardiaceae</taxon>
        <taxon>Actinocrispum</taxon>
    </lineage>
</organism>
<dbReference type="GO" id="GO:0005829">
    <property type="term" value="C:cytosol"/>
    <property type="evidence" value="ECO:0007669"/>
    <property type="project" value="TreeGrafter"/>
</dbReference>
<dbReference type="EMBL" id="SLWS01000008">
    <property type="protein sequence ID" value="TCO54881.1"/>
    <property type="molecule type" value="Genomic_DNA"/>
</dbReference>
<dbReference type="GO" id="GO:0003700">
    <property type="term" value="F:DNA-binding transcription factor activity"/>
    <property type="evidence" value="ECO:0007669"/>
    <property type="project" value="TreeGrafter"/>
</dbReference>
<keyword evidence="1" id="KW-0238">DNA-binding</keyword>
<dbReference type="GO" id="GO:0003677">
    <property type="term" value="F:DNA binding"/>
    <property type="evidence" value="ECO:0007669"/>
    <property type="project" value="UniProtKB-KW"/>
</dbReference>
<proteinExistence type="predicted"/>
<evidence type="ECO:0000313" key="4">
    <source>
        <dbReference type="Proteomes" id="UP000295680"/>
    </source>
</evidence>
<sequence>MPSRPADQQLGQHIREARTVRGLTLPQLAELTGLSRSYLSNVERNVNSPTISTLRVILDALGVSLAQLFRAVEGGHKGVVRPDERVEIVRTGDNSIRYELLNPNPVGRLEMIIMSVEPGASSDGISHSHAGEEVGYMISGRLRYWVDNEQYDLNPGDAINFESTRPHRYANPGDETSVSLWVLTPPSF</sequence>
<dbReference type="Pfam" id="PF01381">
    <property type="entry name" value="HTH_3"/>
    <property type="match status" value="1"/>
</dbReference>
<evidence type="ECO:0000256" key="1">
    <source>
        <dbReference type="ARBA" id="ARBA00023125"/>
    </source>
</evidence>
<dbReference type="SUPFAM" id="SSF51182">
    <property type="entry name" value="RmlC-like cupins"/>
    <property type="match status" value="1"/>
</dbReference>
<accession>A0A4R2J739</accession>
<keyword evidence="4" id="KW-1185">Reference proteome</keyword>
<name>A0A4R2J739_9PSEU</name>
<dbReference type="OrthoDB" id="4282897at2"/>
<protein>
    <submittedName>
        <fullName evidence="3">Quercetin dioxygenase-like cupin family protein</fullName>
    </submittedName>
</protein>
<keyword evidence="3" id="KW-0223">Dioxygenase</keyword>
<dbReference type="Proteomes" id="UP000295680">
    <property type="component" value="Unassembled WGS sequence"/>
</dbReference>
<dbReference type="InterPro" id="IPR001387">
    <property type="entry name" value="Cro/C1-type_HTH"/>
</dbReference>
<dbReference type="SUPFAM" id="SSF47413">
    <property type="entry name" value="lambda repressor-like DNA-binding domains"/>
    <property type="match status" value="1"/>
</dbReference>
<dbReference type="PANTHER" id="PTHR46797">
    <property type="entry name" value="HTH-TYPE TRANSCRIPTIONAL REGULATOR"/>
    <property type="match status" value="1"/>
</dbReference>
<dbReference type="Gene3D" id="1.10.260.40">
    <property type="entry name" value="lambda repressor-like DNA-binding domains"/>
    <property type="match status" value="1"/>
</dbReference>
<dbReference type="PANTHER" id="PTHR46797:SF2">
    <property type="entry name" value="TRANSCRIPTIONAL REGULATOR"/>
    <property type="match status" value="1"/>
</dbReference>
<dbReference type="CDD" id="cd00093">
    <property type="entry name" value="HTH_XRE"/>
    <property type="match status" value="1"/>
</dbReference>
<gene>
    <name evidence="3" type="ORF">EV192_108169</name>
</gene>
<evidence type="ECO:0000313" key="3">
    <source>
        <dbReference type="EMBL" id="TCO54881.1"/>
    </source>
</evidence>
<dbReference type="AlphaFoldDB" id="A0A4R2J739"/>
<dbReference type="InterPro" id="IPR010982">
    <property type="entry name" value="Lambda_DNA-bd_dom_sf"/>
</dbReference>